<gene>
    <name evidence="6" type="ORF">PFLUV_G00010180</name>
</gene>
<reference evidence="6 7" key="1">
    <citation type="submission" date="2019-06" db="EMBL/GenBank/DDBJ databases">
        <title>A chromosome-scale genome assembly of the European perch, Perca fluviatilis.</title>
        <authorList>
            <person name="Roques C."/>
            <person name="Zahm M."/>
            <person name="Cabau C."/>
            <person name="Klopp C."/>
            <person name="Bouchez O."/>
            <person name="Donnadieu C."/>
            <person name="Kuhl H."/>
            <person name="Gislard M."/>
            <person name="Guendouz S."/>
            <person name="Journot L."/>
            <person name="Haffray P."/>
            <person name="Bestin A."/>
            <person name="Morvezen R."/>
            <person name="Feron R."/>
            <person name="Wen M."/>
            <person name="Jouanno E."/>
            <person name="Herpin A."/>
            <person name="Schartl M."/>
            <person name="Postlethwait J."/>
            <person name="Schaerlinger B."/>
            <person name="Chardard D."/>
            <person name="Lecocq T."/>
            <person name="Poncet C."/>
            <person name="Jaffrelo L."/>
            <person name="Lampietro C."/>
            <person name="Guiguen Y."/>
        </authorList>
    </citation>
    <scope>NUCLEOTIDE SEQUENCE [LARGE SCALE GENOMIC DNA]</scope>
    <source>
        <tissue evidence="6">Blood</tissue>
    </source>
</reference>
<feature type="region of interest" description="Disordered" evidence="3">
    <location>
        <begin position="463"/>
        <end position="502"/>
    </location>
</feature>
<dbReference type="AlphaFoldDB" id="A0A6A5FRN4"/>
<dbReference type="InterPro" id="IPR052283">
    <property type="entry name" value="GenomicStab_NeuMorph_Reg"/>
</dbReference>
<evidence type="ECO:0000259" key="5">
    <source>
        <dbReference type="Pfam" id="PF23165"/>
    </source>
</evidence>
<sequence>MASLDLPYRCPRCGEHKRFRSLSSLRAHLEYNHTYETLYVLSKSNSVCDAAALLPLVAEGAILAPANNNDPFEPLRPSALKERHFPCRELPCADDLSLTPANSNTAARYIPNVEFPLGEIFMKKAMTSADPGPHGNPSTAVAVAANVAASAVEAAYEEGLARLKARAFERLELDERLEKLSEEVEQKIAARVGRLQSELERKSSELERAKLESERLSQEKQDLEDKASELSRQVDVSVEMLANLKQDLVNKEQELNHKQQEVAQIDQFLQETAAREANAKVRLQQFIEELLDRADRAEKQLQIISSCGTTPNGSLGRCSLQASKGNGRQRNSSNSGSTRGMYQVSERRSSPSTGASGRIKSVSQGSGGYDSDSVEMHPMEDCPEAQFYQMQCRLGEGGYERSPGCGGGGSRNWGLRKQAIQNWQRRPYRNSTEGEEGDVSDVGSRTTESEVEMWEQERRAVAEVQQSAPPYSHHGRAGYRPNTGRSDGVYNKPCRHEKSPSKSNEVISPEILKMRAALFCIFTYLDTKTLLRAAEVCRDWKFVARHPAVWTRVLLENARISSKFLSTLSQWCTQTHSLILQNLKPRQRGKKETKDEYLKTTRGCLEEGLEALLKATGSNLLILKISHCPNLLTDRSLWLASCYCRALQAVTYRSATDPVGQEVIWALGAGCRDIISLQVAPLHPCQQPARFSNRCLQTIGRCWPHLRALGVGGAGCGIQGLASLSRNCMRLQVLELDHVSEINQEVAAEVCREGLKGLEMLVLTSTPVTPKALLHFNSVCRNLKSVVVQIGIEDYFEDPNSPEARKLFDEMVNKLQALKKRPGFSKILHVKADSLC</sequence>
<evidence type="ECO:0000256" key="2">
    <source>
        <dbReference type="ARBA" id="ARBA00023054"/>
    </source>
</evidence>
<proteinExistence type="predicted"/>
<accession>A0A6A5FRN4</accession>
<dbReference type="Gene3D" id="1.20.1280.50">
    <property type="match status" value="1"/>
</dbReference>
<organism evidence="6 7">
    <name type="scientific">Perca fluviatilis</name>
    <name type="common">European perch</name>
    <dbReference type="NCBI Taxonomy" id="8168"/>
    <lineage>
        <taxon>Eukaryota</taxon>
        <taxon>Metazoa</taxon>
        <taxon>Chordata</taxon>
        <taxon>Craniata</taxon>
        <taxon>Vertebrata</taxon>
        <taxon>Euteleostomi</taxon>
        <taxon>Actinopterygii</taxon>
        <taxon>Neopterygii</taxon>
        <taxon>Teleostei</taxon>
        <taxon>Neoteleostei</taxon>
        <taxon>Acanthomorphata</taxon>
        <taxon>Eupercaria</taxon>
        <taxon>Perciformes</taxon>
        <taxon>Percoidei</taxon>
        <taxon>Percidae</taxon>
        <taxon>Percinae</taxon>
        <taxon>Perca</taxon>
    </lineage>
</organism>
<protein>
    <submittedName>
        <fullName evidence="6">Uncharacterized protein</fullName>
    </submittedName>
</protein>
<feature type="region of interest" description="Disordered" evidence="3">
    <location>
        <begin position="315"/>
        <end position="377"/>
    </location>
</feature>
<dbReference type="Proteomes" id="UP000465112">
    <property type="component" value="Chromosome 1"/>
</dbReference>
<evidence type="ECO:0000259" key="4">
    <source>
        <dbReference type="Pfam" id="PF12937"/>
    </source>
</evidence>
<dbReference type="InterPro" id="IPR057038">
    <property type="entry name" value="FBX41/ZN365_Znf-C2H2"/>
</dbReference>
<name>A0A6A5FRN4_PERFL</name>
<evidence type="ECO:0000313" key="7">
    <source>
        <dbReference type="Proteomes" id="UP000465112"/>
    </source>
</evidence>
<dbReference type="OrthoDB" id="6482165at2759"/>
<feature type="domain" description="FBX41/ZN365 C2H2-type zinc finger" evidence="5">
    <location>
        <begin position="6"/>
        <end position="35"/>
    </location>
</feature>
<dbReference type="SUPFAM" id="SSF52047">
    <property type="entry name" value="RNI-like"/>
    <property type="match status" value="1"/>
</dbReference>
<evidence type="ECO:0000313" key="6">
    <source>
        <dbReference type="EMBL" id="KAF1395307.1"/>
    </source>
</evidence>
<dbReference type="EMBL" id="VHII01000001">
    <property type="protein sequence ID" value="KAF1395307.1"/>
    <property type="molecule type" value="Genomic_DNA"/>
</dbReference>
<dbReference type="CDD" id="cd22109">
    <property type="entry name" value="F-box_FBXO41"/>
    <property type="match status" value="1"/>
</dbReference>
<dbReference type="Gene3D" id="3.80.10.10">
    <property type="entry name" value="Ribonuclease Inhibitor"/>
    <property type="match status" value="1"/>
</dbReference>
<feature type="domain" description="F-box" evidence="4">
    <location>
        <begin position="518"/>
        <end position="555"/>
    </location>
</feature>
<dbReference type="InterPro" id="IPR001810">
    <property type="entry name" value="F-box_dom"/>
</dbReference>
<dbReference type="PANTHER" id="PTHR15739:SF4">
    <property type="entry name" value="F-BOX ONLY PROTEIN 41"/>
    <property type="match status" value="1"/>
</dbReference>
<feature type="region of interest" description="Disordered" evidence="3">
    <location>
        <begin position="209"/>
        <end position="228"/>
    </location>
</feature>
<feature type="compositionally biased region" description="Low complexity" evidence="3">
    <location>
        <begin position="325"/>
        <end position="340"/>
    </location>
</feature>
<dbReference type="PANTHER" id="PTHR15739">
    <property type="entry name" value="ZINC FINGER PROTEIN"/>
    <property type="match status" value="1"/>
</dbReference>
<comment type="caution">
    <text evidence="6">The sequence shown here is derived from an EMBL/GenBank/DDBJ whole genome shotgun (WGS) entry which is preliminary data.</text>
</comment>
<dbReference type="Pfam" id="PF12937">
    <property type="entry name" value="F-box-like"/>
    <property type="match status" value="1"/>
</dbReference>
<dbReference type="InterPro" id="IPR032675">
    <property type="entry name" value="LRR_dom_sf"/>
</dbReference>
<dbReference type="Pfam" id="PF23165">
    <property type="entry name" value="zf-C2H2_FBX41"/>
    <property type="match status" value="1"/>
</dbReference>
<keyword evidence="2" id="KW-0175">Coiled coil</keyword>
<evidence type="ECO:0000256" key="3">
    <source>
        <dbReference type="SAM" id="MobiDB-lite"/>
    </source>
</evidence>
<evidence type="ECO:0000256" key="1">
    <source>
        <dbReference type="ARBA" id="ARBA00022553"/>
    </source>
</evidence>
<keyword evidence="1" id="KW-0597">Phosphoprotein</keyword>
<keyword evidence="7" id="KW-1185">Reference proteome</keyword>
<dbReference type="InterPro" id="IPR036047">
    <property type="entry name" value="F-box-like_dom_sf"/>
</dbReference>
<feature type="region of interest" description="Disordered" evidence="3">
    <location>
        <begin position="427"/>
        <end position="446"/>
    </location>
</feature>
<dbReference type="SUPFAM" id="SSF81383">
    <property type="entry name" value="F-box domain"/>
    <property type="match status" value="1"/>
</dbReference>